<proteinExistence type="predicted"/>
<comment type="caution">
    <text evidence="2">The sequence shown here is derived from an EMBL/GenBank/DDBJ whole genome shotgun (WGS) entry which is preliminary data.</text>
</comment>
<accession>A0A5A7R1P8</accession>
<reference evidence="3" key="1">
    <citation type="journal article" date="2019" name="Curr. Biol.">
        <title>Genome Sequence of Striga asiatica Provides Insight into the Evolution of Plant Parasitism.</title>
        <authorList>
            <person name="Yoshida S."/>
            <person name="Kim S."/>
            <person name="Wafula E.K."/>
            <person name="Tanskanen J."/>
            <person name="Kim Y.M."/>
            <person name="Honaas L."/>
            <person name="Yang Z."/>
            <person name="Spallek T."/>
            <person name="Conn C.E."/>
            <person name="Ichihashi Y."/>
            <person name="Cheong K."/>
            <person name="Cui S."/>
            <person name="Der J.P."/>
            <person name="Gundlach H."/>
            <person name="Jiao Y."/>
            <person name="Hori C."/>
            <person name="Ishida J.K."/>
            <person name="Kasahara H."/>
            <person name="Kiba T."/>
            <person name="Kim M.S."/>
            <person name="Koo N."/>
            <person name="Laohavisit A."/>
            <person name="Lee Y.H."/>
            <person name="Lumba S."/>
            <person name="McCourt P."/>
            <person name="Mortimer J.C."/>
            <person name="Mutuku J.M."/>
            <person name="Nomura T."/>
            <person name="Sasaki-Sekimoto Y."/>
            <person name="Seto Y."/>
            <person name="Wang Y."/>
            <person name="Wakatake T."/>
            <person name="Sakakibara H."/>
            <person name="Demura T."/>
            <person name="Yamaguchi S."/>
            <person name="Yoneyama K."/>
            <person name="Manabe R.I."/>
            <person name="Nelson D.C."/>
            <person name="Schulman A.H."/>
            <person name="Timko M.P."/>
            <person name="dePamphilis C.W."/>
            <person name="Choi D."/>
            <person name="Shirasu K."/>
        </authorList>
    </citation>
    <scope>NUCLEOTIDE SEQUENCE [LARGE SCALE GENOMIC DNA]</scope>
    <source>
        <strain evidence="3">cv. UVA1</strain>
    </source>
</reference>
<evidence type="ECO:0000313" key="2">
    <source>
        <dbReference type="EMBL" id="GER50647.1"/>
    </source>
</evidence>
<dbReference type="Proteomes" id="UP000325081">
    <property type="component" value="Unassembled WGS sequence"/>
</dbReference>
<sequence>MNCTDFNNNYITKSKPTSWETIATKRREGDFFRGHDRNGGRRDDLGFAGDEFFRRDVMPYEDDDHQRRDGIFEDDGFGRRDGQRQADGDHLHRRGIFEDRDDAAVDVQNPGRWPQTTGSGAGQTSAGGRFLVLGSGGQQPAAVGQRTGAGLRCFGYGKVGHR</sequence>
<dbReference type="EMBL" id="BKCP01009403">
    <property type="protein sequence ID" value="GER50647.1"/>
    <property type="molecule type" value="Genomic_DNA"/>
</dbReference>
<organism evidence="2 3">
    <name type="scientific">Striga asiatica</name>
    <name type="common">Asiatic witchweed</name>
    <name type="synonym">Buchnera asiatica</name>
    <dbReference type="NCBI Taxonomy" id="4170"/>
    <lineage>
        <taxon>Eukaryota</taxon>
        <taxon>Viridiplantae</taxon>
        <taxon>Streptophyta</taxon>
        <taxon>Embryophyta</taxon>
        <taxon>Tracheophyta</taxon>
        <taxon>Spermatophyta</taxon>
        <taxon>Magnoliopsida</taxon>
        <taxon>eudicotyledons</taxon>
        <taxon>Gunneridae</taxon>
        <taxon>Pentapetalae</taxon>
        <taxon>asterids</taxon>
        <taxon>lamiids</taxon>
        <taxon>Lamiales</taxon>
        <taxon>Orobanchaceae</taxon>
        <taxon>Buchnereae</taxon>
        <taxon>Striga</taxon>
    </lineage>
</organism>
<dbReference type="AlphaFoldDB" id="A0A5A7R1P8"/>
<protein>
    <submittedName>
        <fullName evidence="2">Voltage-dependent P/Q-type calcium channel subunit alpha-1A</fullName>
    </submittedName>
</protein>
<keyword evidence="3" id="KW-1185">Reference proteome</keyword>
<feature type="region of interest" description="Disordered" evidence="1">
    <location>
        <begin position="64"/>
        <end position="88"/>
    </location>
</feature>
<evidence type="ECO:0000256" key="1">
    <source>
        <dbReference type="SAM" id="MobiDB-lite"/>
    </source>
</evidence>
<evidence type="ECO:0000313" key="3">
    <source>
        <dbReference type="Proteomes" id="UP000325081"/>
    </source>
</evidence>
<gene>
    <name evidence="2" type="ORF">STAS_27968</name>
</gene>
<name>A0A5A7R1P8_STRAF</name>